<dbReference type="CDD" id="cd03398">
    <property type="entry name" value="PAP2_haloperoxidase"/>
    <property type="match status" value="1"/>
</dbReference>
<gene>
    <name evidence="1" type="ORF">RBB81_20320</name>
</gene>
<reference evidence="1" key="2">
    <citation type="journal article" date="2024" name="Environ. Microbiol.">
        <title>Genome analysis and description of Tunturibacter gen. nov. expands the diversity of Terriglobia in tundra soils.</title>
        <authorList>
            <person name="Messyasz A."/>
            <person name="Mannisto M.K."/>
            <person name="Kerkhof L.J."/>
            <person name="Haggblom M.M."/>
        </authorList>
    </citation>
    <scope>NUCLEOTIDE SEQUENCE</scope>
    <source>
        <strain evidence="1">M8UP39</strain>
    </source>
</reference>
<dbReference type="GO" id="GO:0004601">
    <property type="term" value="F:peroxidase activity"/>
    <property type="evidence" value="ECO:0007669"/>
    <property type="project" value="UniProtKB-KW"/>
</dbReference>
<keyword evidence="1" id="KW-0560">Oxidoreductase</keyword>
<dbReference type="InterPro" id="IPR016119">
    <property type="entry name" value="Br/Cl_peroxidase_C"/>
</dbReference>
<dbReference type="PANTHER" id="PTHR34599:SF1">
    <property type="entry name" value="PHOSPHATIDIC ACID PHOSPHATASE TYPE 2_HALOPEROXIDASE DOMAIN-CONTAINING PROTEIN"/>
    <property type="match status" value="1"/>
</dbReference>
<dbReference type="PANTHER" id="PTHR34599">
    <property type="entry name" value="PEROXIDASE-RELATED"/>
    <property type="match status" value="1"/>
</dbReference>
<dbReference type="EMBL" id="CP132938">
    <property type="protein sequence ID" value="XCB21907.1"/>
    <property type="molecule type" value="Genomic_DNA"/>
</dbReference>
<protein>
    <submittedName>
        <fullName evidence="1">Vanadium-dependent haloperoxidase</fullName>
        <ecNumber evidence="1">1.11.1.-</ecNumber>
    </submittedName>
</protein>
<dbReference type="KEGG" id="tgi:RBB81_20320"/>
<dbReference type="InterPro" id="IPR036938">
    <property type="entry name" value="PAP2/HPO_sf"/>
</dbReference>
<evidence type="ECO:0000313" key="1">
    <source>
        <dbReference type="EMBL" id="XCB21907.1"/>
    </source>
</evidence>
<dbReference type="RefSeq" id="WP_353071916.1">
    <property type="nucleotide sequence ID" value="NZ_CP132938.1"/>
</dbReference>
<keyword evidence="1" id="KW-0575">Peroxidase</keyword>
<dbReference type="InterPro" id="IPR052559">
    <property type="entry name" value="V-haloperoxidase"/>
</dbReference>
<organism evidence="1">
    <name type="scientific">Tunturiibacter gelidiferens</name>
    <dbReference type="NCBI Taxonomy" id="3069689"/>
    <lineage>
        <taxon>Bacteria</taxon>
        <taxon>Pseudomonadati</taxon>
        <taxon>Acidobacteriota</taxon>
        <taxon>Terriglobia</taxon>
        <taxon>Terriglobales</taxon>
        <taxon>Acidobacteriaceae</taxon>
        <taxon>Tunturiibacter</taxon>
    </lineage>
</organism>
<dbReference type="AlphaFoldDB" id="A0AAU7YZH3"/>
<dbReference type="EC" id="1.11.1.-" evidence="1"/>
<dbReference type="Gene3D" id="1.10.606.10">
    <property type="entry name" value="Vanadium-containing Chloroperoxidase, domain 2"/>
    <property type="match status" value="1"/>
</dbReference>
<sequence>MVNPAAYRTFTTALASGKPSDFENIIIGGTRTLNGPQGGLAFTLEGTDSHQFGSSPSPHNQETEVIVPAPPAFSSPAWGTELTELYWCSLLRDTAFTDYQTSPVAAAACAELTSMPSYAGPRTHSGQVTPNLLFRGSYPGETLGPYISQLIITPSFFGPLPLTNQYITYQAGLNYMLDPDSFLQVQNGINTGLTNQADPNVRFLQNGRGLAAWTHVDVLFQAYFVAFLVMNTLGVPLNPGNPYATSRTQNGFDTLGGPDISATIGEVAARVLDTVWYQKWFVHLRPRPESSGGIAYLTRTNQLGSLQARLNNNFLNSQALKASYEANNSWFLSQAFPEGSPAHPAYPTGHGTVAGACITVLKFFYDGNFVVPNPQVPAPDGLSLNPYTGPDAGSLTINGELNKLAHNITFGHGIHAGIHWRSDSDDSLRLGEAFAISFLQDKIRVYNEKLTVHLTKLDGSIATISNQ</sequence>
<name>A0AAU7YZH3_9BACT</name>
<accession>A0AAU7YZH3</accession>
<reference evidence="1" key="1">
    <citation type="submission" date="2023-08" db="EMBL/GenBank/DDBJ databases">
        <authorList>
            <person name="Messyasz A."/>
            <person name="Mannisto M.K."/>
            <person name="Kerkhof L.J."/>
            <person name="Haggblom M."/>
        </authorList>
    </citation>
    <scope>NUCLEOTIDE SEQUENCE</scope>
    <source>
        <strain evidence="1">M8UP39</strain>
    </source>
</reference>
<dbReference type="SUPFAM" id="SSF48317">
    <property type="entry name" value="Acid phosphatase/Vanadium-dependent haloperoxidase"/>
    <property type="match status" value="1"/>
</dbReference>
<proteinExistence type="predicted"/>